<dbReference type="PANTHER" id="PTHR45931">
    <property type="entry name" value="SI:CH211-59O9.10"/>
    <property type="match status" value="1"/>
</dbReference>
<reference evidence="8" key="1">
    <citation type="journal article" date="2013" name="Nature">
        <title>Pan genome of the phytoplankton Emiliania underpins its global distribution.</title>
        <authorList>
            <person name="Read B.A."/>
            <person name="Kegel J."/>
            <person name="Klute M.J."/>
            <person name="Kuo A."/>
            <person name="Lefebvre S.C."/>
            <person name="Maumus F."/>
            <person name="Mayer C."/>
            <person name="Miller J."/>
            <person name="Monier A."/>
            <person name="Salamov A."/>
            <person name="Young J."/>
            <person name="Aguilar M."/>
            <person name="Claverie J.M."/>
            <person name="Frickenhaus S."/>
            <person name="Gonzalez K."/>
            <person name="Herman E.K."/>
            <person name="Lin Y.C."/>
            <person name="Napier J."/>
            <person name="Ogata H."/>
            <person name="Sarno A.F."/>
            <person name="Shmutz J."/>
            <person name="Schroeder D."/>
            <person name="de Vargas C."/>
            <person name="Verret F."/>
            <person name="von Dassow P."/>
            <person name="Valentin K."/>
            <person name="Van de Peer Y."/>
            <person name="Wheeler G."/>
            <person name="Dacks J.B."/>
            <person name="Delwiche C.F."/>
            <person name="Dyhrman S.T."/>
            <person name="Glockner G."/>
            <person name="John U."/>
            <person name="Richards T."/>
            <person name="Worden A.Z."/>
            <person name="Zhang X."/>
            <person name="Grigoriev I.V."/>
            <person name="Allen A.E."/>
            <person name="Bidle K."/>
            <person name="Borodovsky M."/>
            <person name="Bowler C."/>
            <person name="Brownlee C."/>
            <person name="Cock J.M."/>
            <person name="Elias M."/>
            <person name="Gladyshev V.N."/>
            <person name="Groth M."/>
            <person name="Guda C."/>
            <person name="Hadaegh A."/>
            <person name="Iglesias-Rodriguez M.D."/>
            <person name="Jenkins J."/>
            <person name="Jones B.M."/>
            <person name="Lawson T."/>
            <person name="Leese F."/>
            <person name="Lindquist E."/>
            <person name="Lobanov A."/>
            <person name="Lomsadze A."/>
            <person name="Malik S.B."/>
            <person name="Marsh M.E."/>
            <person name="Mackinder L."/>
            <person name="Mock T."/>
            <person name="Mueller-Roeber B."/>
            <person name="Pagarete A."/>
            <person name="Parker M."/>
            <person name="Probert I."/>
            <person name="Quesneville H."/>
            <person name="Raines C."/>
            <person name="Rensing S.A."/>
            <person name="Riano-Pachon D.M."/>
            <person name="Richier S."/>
            <person name="Rokitta S."/>
            <person name="Shiraiwa Y."/>
            <person name="Soanes D.M."/>
            <person name="van der Giezen M."/>
            <person name="Wahlund T.M."/>
            <person name="Williams B."/>
            <person name="Wilson W."/>
            <person name="Wolfe G."/>
            <person name="Wurch L.L."/>
        </authorList>
    </citation>
    <scope>NUCLEOTIDE SEQUENCE</scope>
</reference>
<feature type="compositionally biased region" description="Basic and acidic residues" evidence="5">
    <location>
        <begin position="102"/>
        <end position="112"/>
    </location>
</feature>
<dbReference type="Pfam" id="PF13639">
    <property type="entry name" value="zf-RING_2"/>
    <property type="match status" value="1"/>
</dbReference>
<dbReference type="InterPro" id="IPR051834">
    <property type="entry name" value="RING_finger_E3_ligase"/>
</dbReference>
<evidence type="ECO:0000256" key="3">
    <source>
        <dbReference type="ARBA" id="ARBA00022833"/>
    </source>
</evidence>
<keyword evidence="3" id="KW-0862">Zinc</keyword>
<dbReference type="GO" id="GO:0061630">
    <property type="term" value="F:ubiquitin protein ligase activity"/>
    <property type="evidence" value="ECO:0007669"/>
    <property type="project" value="TreeGrafter"/>
</dbReference>
<evidence type="ECO:0000256" key="2">
    <source>
        <dbReference type="ARBA" id="ARBA00022771"/>
    </source>
</evidence>
<dbReference type="STRING" id="2903.R1DK49"/>
<dbReference type="SMART" id="SM00184">
    <property type="entry name" value="RING"/>
    <property type="match status" value="1"/>
</dbReference>
<dbReference type="PROSITE" id="PS50089">
    <property type="entry name" value="ZF_RING_2"/>
    <property type="match status" value="1"/>
</dbReference>
<dbReference type="PANTHER" id="PTHR45931:SF3">
    <property type="entry name" value="RING ZINC FINGER-CONTAINING PROTEIN"/>
    <property type="match status" value="1"/>
</dbReference>
<protein>
    <recommendedName>
        <fullName evidence="6">RING-type domain-containing protein</fullName>
    </recommendedName>
</protein>
<name>A0A0D3ICV4_EMIH1</name>
<evidence type="ECO:0000256" key="4">
    <source>
        <dbReference type="PROSITE-ProRule" id="PRU00175"/>
    </source>
</evidence>
<dbReference type="KEGG" id="ehx:EMIHUDRAFT_358671"/>
<dbReference type="AlphaFoldDB" id="A0A0D3ICV4"/>
<dbReference type="InterPro" id="IPR001841">
    <property type="entry name" value="Znf_RING"/>
</dbReference>
<dbReference type="OMA" id="TECALLW"/>
<feature type="region of interest" description="Disordered" evidence="5">
    <location>
        <begin position="96"/>
        <end position="126"/>
    </location>
</feature>
<dbReference type="GO" id="GO:0005634">
    <property type="term" value="C:nucleus"/>
    <property type="evidence" value="ECO:0007669"/>
    <property type="project" value="TreeGrafter"/>
</dbReference>
<keyword evidence="8" id="KW-1185">Reference proteome</keyword>
<evidence type="ECO:0000313" key="8">
    <source>
        <dbReference type="Proteomes" id="UP000013827"/>
    </source>
</evidence>
<dbReference type="Gene3D" id="3.30.40.10">
    <property type="entry name" value="Zinc/RING finger domain, C3HC4 (zinc finger)"/>
    <property type="match status" value="1"/>
</dbReference>
<accession>A0A0D3ICV4</accession>
<reference evidence="7" key="2">
    <citation type="submission" date="2024-10" db="UniProtKB">
        <authorList>
            <consortium name="EnsemblProtists"/>
        </authorList>
    </citation>
    <scope>IDENTIFICATION</scope>
</reference>
<evidence type="ECO:0000256" key="1">
    <source>
        <dbReference type="ARBA" id="ARBA00022723"/>
    </source>
</evidence>
<organism evidence="7 8">
    <name type="scientific">Emiliania huxleyi (strain CCMP1516)</name>
    <dbReference type="NCBI Taxonomy" id="280463"/>
    <lineage>
        <taxon>Eukaryota</taxon>
        <taxon>Haptista</taxon>
        <taxon>Haptophyta</taxon>
        <taxon>Prymnesiophyceae</taxon>
        <taxon>Isochrysidales</taxon>
        <taxon>Noelaerhabdaceae</taxon>
        <taxon>Emiliania</taxon>
    </lineage>
</organism>
<evidence type="ECO:0000259" key="6">
    <source>
        <dbReference type="PROSITE" id="PS50089"/>
    </source>
</evidence>
<proteinExistence type="predicted"/>
<dbReference type="eggNOG" id="KOG0800">
    <property type="taxonomic scope" value="Eukaryota"/>
</dbReference>
<dbReference type="EnsemblProtists" id="EOD09089">
    <property type="protein sequence ID" value="EOD09089"/>
    <property type="gene ID" value="EMIHUDRAFT_358671"/>
</dbReference>
<dbReference type="Proteomes" id="UP000013827">
    <property type="component" value="Unassembled WGS sequence"/>
</dbReference>
<feature type="domain" description="RING-type" evidence="6">
    <location>
        <begin position="27"/>
        <end position="68"/>
    </location>
</feature>
<dbReference type="GeneID" id="17255232"/>
<sequence>MDVSPTVARRVLSARTTRALACEVETCPICLEGYMPGDEVACMPCLHKLHWRCLYVWLERANTCPTCRWSLSSEGTDACSLGSSLDEASAEEVSSLVSLSRSRGESELERLRQSGSTSGRSSPDPR</sequence>
<evidence type="ECO:0000313" key="7">
    <source>
        <dbReference type="EnsemblProtists" id="EOD09089"/>
    </source>
</evidence>
<dbReference type="GO" id="GO:0006511">
    <property type="term" value="P:ubiquitin-dependent protein catabolic process"/>
    <property type="evidence" value="ECO:0007669"/>
    <property type="project" value="TreeGrafter"/>
</dbReference>
<dbReference type="SUPFAM" id="SSF57850">
    <property type="entry name" value="RING/U-box"/>
    <property type="match status" value="1"/>
</dbReference>
<dbReference type="PaxDb" id="2903-EOD09089"/>
<dbReference type="HOGENOM" id="CLU_1985777_0_0_1"/>
<keyword evidence="2 4" id="KW-0863">Zinc-finger</keyword>
<dbReference type="RefSeq" id="XP_005761518.1">
    <property type="nucleotide sequence ID" value="XM_005761461.1"/>
</dbReference>
<evidence type="ECO:0000256" key="5">
    <source>
        <dbReference type="SAM" id="MobiDB-lite"/>
    </source>
</evidence>
<keyword evidence="1" id="KW-0479">Metal-binding</keyword>
<feature type="compositionally biased region" description="Polar residues" evidence="5">
    <location>
        <begin position="115"/>
        <end position="126"/>
    </location>
</feature>
<dbReference type="InterPro" id="IPR013083">
    <property type="entry name" value="Znf_RING/FYVE/PHD"/>
</dbReference>
<dbReference type="GO" id="GO:0008270">
    <property type="term" value="F:zinc ion binding"/>
    <property type="evidence" value="ECO:0007669"/>
    <property type="project" value="UniProtKB-KW"/>
</dbReference>